<evidence type="ECO:0000313" key="3">
    <source>
        <dbReference type="Proteomes" id="UP000430508"/>
    </source>
</evidence>
<feature type="chain" id="PRO_5032805238" evidence="1">
    <location>
        <begin position="27"/>
        <end position="249"/>
    </location>
</feature>
<reference evidence="2 3" key="1">
    <citation type="submission" date="2019-12" db="EMBL/GenBank/DDBJ databases">
        <title>Sequence classification of anaerobic respiratory reductive dehalogenases: First we see many, then we see few.</title>
        <authorList>
            <person name="Molenda O."/>
            <person name="Puentes Jacome L.A."/>
            <person name="Cao X."/>
            <person name="Nesbo C.L."/>
            <person name="Tang S."/>
            <person name="Morson N."/>
            <person name="Patron J."/>
            <person name="Lomheim L."/>
            <person name="Wishart D.S."/>
            <person name="Edwards E.A."/>
        </authorList>
    </citation>
    <scope>NUCLEOTIDE SEQUENCE [LARGE SCALE GENOMIC DNA]</scope>
    <source>
        <strain evidence="2 3">12DCA</strain>
    </source>
</reference>
<sequence length="249" mass="28121">MFKAKRMLCLVLSLLMLICFTIPVYAIESTNKVIQLSPDAQTEKILDNVELIINTDSATLTVKDHKEKDAGLESYTVTIDKENNTYKARKATGKELEKITSTIERNSPSSKSCLSSRGSYSLRVAATTFDPPGYVLCQTYNELYWYNEGTTSYLQSRYEDYYAANPSPPGTHWYCNGLYWTGLSQGVPSVTSSNTADFYNWDFMLPNYATYVNHSITCQGGWNGSAYYTASTTRSGEDYFLLSFNYTTY</sequence>
<feature type="signal peptide" evidence="1">
    <location>
        <begin position="1"/>
        <end position="26"/>
    </location>
</feature>
<dbReference type="EMBL" id="CP046996">
    <property type="protein sequence ID" value="QHA00186.1"/>
    <property type="molecule type" value="Genomic_DNA"/>
</dbReference>
<accession>A0A857DJ21</accession>
<dbReference type="Proteomes" id="UP000430508">
    <property type="component" value="Chromosome"/>
</dbReference>
<organism evidence="2 3">
    <name type="scientific">Dehalobacter restrictus</name>
    <dbReference type="NCBI Taxonomy" id="55583"/>
    <lineage>
        <taxon>Bacteria</taxon>
        <taxon>Bacillati</taxon>
        <taxon>Bacillota</taxon>
        <taxon>Clostridia</taxon>
        <taxon>Eubacteriales</taxon>
        <taxon>Desulfitobacteriaceae</taxon>
        <taxon>Dehalobacter</taxon>
    </lineage>
</organism>
<name>A0A857DJ21_9FIRM</name>
<evidence type="ECO:0000313" key="2">
    <source>
        <dbReference type="EMBL" id="QHA00186.1"/>
    </source>
</evidence>
<dbReference type="RefSeq" id="WP_019225620.1">
    <property type="nucleotide sequence ID" value="NZ_CP046996.1"/>
</dbReference>
<gene>
    <name evidence="2" type="ORF">GQ588_05750</name>
</gene>
<proteinExistence type="predicted"/>
<dbReference type="AlphaFoldDB" id="A0A857DJ21"/>
<evidence type="ECO:0000256" key="1">
    <source>
        <dbReference type="SAM" id="SignalP"/>
    </source>
</evidence>
<keyword evidence="1" id="KW-0732">Signal</keyword>
<protein>
    <submittedName>
        <fullName evidence="2">Uncharacterized protein</fullName>
    </submittedName>
</protein>